<dbReference type="InterPro" id="IPR029476">
    <property type="entry name" value="DNase_NucA_NucB"/>
</dbReference>
<evidence type="ECO:0000313" key="2">
    <source>
        <dbReference type="EMBL" id="MEH0557709.1"/>
    </source>
</evidence>
<proteinExistence type="predicted"/>
<accession>A0ABU7ZUA4</accession>
<feature type="domain" description="Deoxyribonuclease NucA/NucB" evidence="1">
    <location>
        <begin position="194"/>
        <end position="244"/>
    </location>
</feature>
<dbReference type="Proteomes" id="UP001382181">
    <property type="component" value="Unassembled WGS sequence"/>
</dbReference>
<protein>
    <recommendedName>
        <fullName evidence="1">Deoxyribonuclease NucA/NucB domain-containing protein</fullName>
    </recommendedName>
</protein>
<evidence type="ECO:0000259" key="1">
    <source>
        <dbReference type="Pfam" id="PF14040"/>
    </source>
</evidence>
<evidence type="ECO:0000313" key="3">
    <source>
        <dbReference type="Proteomes" id="UP001382181"/>
    </source>
</evidence>
<sequence>MTVNFTLRGEQQEVLGTAILYVSSSATLNPRSGTWKENISVEFSQPWGQVQSLNVAADVSCTSSCVAIEKSPWVGAKKLVDNGVLATGSVAYSNVPAIDKVDLSTTKYHLYITHTGSTPTLPNVNWDNPHQVRCDSHLTDTGNINTGCVDGAVRQDPDLELPVSRYGAAAVTYGWAQWNLKDKWGLYSGSPLNRATNGPERRKFTCEEKSSDPFEKMPNSVVLDDSCDEFPFASTQQGGTDGALCAEIRAHLREDGKYEVYKAWDDRPITKQEPCVRGHVNLLENATAGSAYSRYIQDLRLIEGDPFYVTVPDYFDMTVDAI</sequence>
<comment type="caution">
    <text evidence="2">The sequence shown here is derived from an EMBL/GenBank/DDBJ whole genome shotgun (WGS) entry which is preliminary data.</text>
</comment>
<dbReference type="RefSeq" id="WP_319225833.1">
    <property type="nucleotide sequence ID" value="NZ_JARUMK010000001.1"/>
</dbReference>
<gene>
    <name evidence="2" type="ORF">QBA37_00205</name>
</gene>
<dbReference type="Pfam" id="PF14040">
    <property type="entry name" value="DNase_NucA_NucB"/>
    <property type="match status" value="1"/>
</dbReference>
<name>A0ABU7ZUA4_9ACTN</name>
<keyword evidence="3" id="KW-1185">Reference proteome</keyword>
<reference evidence="2 3" key="1">
    <citation type="submission" date="2023-04" db="EMBL/GenBank/DDBJ databases">
        <title>Genomic diversity of scab-causing Streptomyces spp. in the province of Quebec, Canada.</title>
        <authorList>
            <person name="Biessy A."/>
            <person name="Cadieux M."/>
            <person name="Ciotola M."/>
            <person name="Filion M."/>
        </authorList>
    </citation>
    <scope>NUCLEOTIDE SEQUENCE [LARGE SCALE GENOMIC DNA]</scope>
    <source>
        <strain evidence="2 3">B21-103</strain>
    </source>
</reference>
<dbReference type="EMBL" id="JARUMK010000001">
    <property type="protein sequence ID" value="MEH0557709.1"/>
    <property type="molecule type" value="Genomic_DNA"/>
</dbReference>
<organism evidence="2 3">
    <name type="scientific">Streptomyces silvae</name>
    <dbReference type="NCBI Taxonomy" id="2803812"/>
    <lineage>
        <taxon>Bacteria</taxon>
        <taxon>Bacillati</taxon>
        <taxon>Actinomycetota</taxon>
        <taxon>Actinomycetes</taxon>
        <taxon>Kitasatosporales</taxon>
        <taxon>Streptomycetaceae</taxon>
        <taxon>Streptomyces</taxon>
    </lineage>
</organism>